<dbReference type="SUPFAM" id="SSF52047">
    <property type="entry name" value="RNI-like"/>
    <property type="match status" value="1"/>
</dbReference>
<reference evidence="2 3" key="1">
    <citation type="submission" date="2024-05" db="EMBL/GenBank/DDBJ databases">
        <title>A draft genome resource for the thread blight pathogen Marasmius tenuissimus strain MS-2.</title>
        <authorList>
            <person name="Yulfo-Soto G.E."/>
            <person name="Baruah I.K."/>
            <person name="Amoako-Attah I."/>
            <person name="Bukari Y."/>
            <person name="Meinhardt L.W."/>
            <person name="Bailey B.A."/>
            <person name="Cohen S.P."/>
        </authorList>
    </citation>
    <scope>NUCLEOTIDE SEQUENCE [LARGE SCALE GENOMIC DNA]</scope>
    <source>
        <strain evidence="2 3">MS-2</strain>
    </source>
</reference>
<evidence type="ECO:0000313" key="3">
    <source>
        <dbReference type="Proteomes" id="UP001437256"/>
    </source>
</evidence>
<sequence>MDKSQEIAAIDDQISTTFEQETLQLLNSRRNSLIPIAYLPTEVLSRVFSCHVEELRPSQMTDDFPNELRSITPNDWLWFAQVCQHWRTVALGTATLWSTPDFRFRKLSLEMVKRSKPAPLNVLLHVGEDMDIIRSVCEEVLRKEFSRIGLLDFYLHKDCALRVFKEIRGAEGFPMLHSFTFFLGGIDPPRHALSLPHGLFAEPPPLRLLVLHNLDCNKSRSSGLLKNLTTLHLSLEEGFAQPIPFEKLLSVLEDCHELQELMLEGCLDELNPARTSNLEPVELPHLRRFELSDEFSITASSFFELVSFPNVQFIDLQIFMDSSVEGDHRRLRKMLEHALLSPNPPPRPSTPPIKFEPPRSLHIEQFDSCGARGNLSFYPLPNSDPRRDAPVSICFQRDSPSFYDSMTTLLDVIGTSSLTRLEKLSICARSREGIPVDVVVKYFGGLETLQHLVIQGIGGSARSLGEAIGKEIGGNNNRRQGVRSCAFEGLRTIRFEVDDLLSLSIDQSSRQRGIRIGDILVGGLRLRKEIMGSVGVESIVIDGPFVLDEGELVELRRFVPDTAVHARS</sequence>
<evidence type="ECO:0000259" key="1">
    <source>
        <dbReference type="Pfam" id="PF12937"/>
    </source>
</evidence>
<dbReference type="InterPro" id="IPR036047">
    <property type="entry name" value="F-box-like_dom_sf"/>
</dbReference>
<dbReference type="EMBL" id="JBBXMP010000036">
    <property type="protein sequence ID" value="KAL0066323.1"/>
    <property type="molecule type" value="Genomic_DNA"/>
</dbReference>
<protein>
    <recommendedName>
        <fullName evidence="1">F-box domain-containing protein</fullName>
    </recommendedName>
</protein>
<evidence type="ECO:0000313" key="2">
    <source>
        <dbReference type="EMBL" id="KAL0066323.1"/>
    </source>
</evidence>
<comment type="caution">
    <text evidence="2">The sequence shown here is derived from an EMBL/GenBank/DDBJ whole genome shotgun (WGS) entry which is preliminary data.</text>
</comment>
<dbReference type="Gene3D" id="3.80.10.10">
    <property type="entry name" value="Ribonuclease Inhibitor"/>
    <property type="match status" value="1"/>
</dbReference>
<gene>
    <name evidence="2" type="ORF">AAF712_006581</name>
</gene>
<dbReference type="Pfam" id="PF12937">
    <property type="entry name" value="F-box-like"/>
    <property type="match status" value="1"/>
</dbReference>
<organism evidence="2 3">
    <name type="scientific">Marasmius tenuissimus</name>
    <dbReference type="NCBI Taxonomy" id="585030"/>
    <lineage>
        <taxon>Eukaryota</taxon>
        <taxon>Fungi</taxon>
        <taxon>Dikarya</taxon>
        <taxon>Basidiomycota</taxon>
        <taxon>Agaricomycotina</taxon>
        <taxon>Agaricomycetes</taxon>
        <taxon>Agaricomycetidae</taxon>
        <taxon>Agaricales</taxon>
        <taxon>Marasmiineae</taxon>
        <taxon>Marasmiaceae</taxon>
        <taxon>Marasmius</taxon>
    </lineage>
</organism>
<dbReference type="InterPro" id="IPR032675">
    <property type="entry name" value="LRR_dom_sf"/>
</dbReference>
<accession>A0ABR2ZY70</accession>
<name>A0ABR2ZY70_9AGAR</name>
<dbReference type="Proteomes" id="UP001437256">
    <property type="component" value="Unassembled WGS sequence"/>
</dbReference>
<dbReference type="Gene3D" id="1.20.1280.50">
    <property type="match status" value="1"/>
</dbReference>
<dbReference type="SUPFAM" id="SSF81383">
    <property type="entry name" value="F-box domain"/>
    <property type="match status" value="1"/>
</dbReference>
<proteinExistence type="predicted"/>
<keyword evidence="3" id="KW-1185">Reference proteome</keyword>
<feature type="domain" description="F-box" evidence="1">
    <location>
        <begin position="36"/>
        <end position="103"/>
    </location>
</feature>
<dbReference type="InterPro" id="IPR001810">
    <property type="entry name" value="F-box_dom"/>
</dbReference>